<dbReference type="InterPro" id="IPR012967">
    <property type="entry name" value="COMT_dimerisation"/>
</dbReference>
<dbReference type="SUPFAM" id="SSF53335">
    <property type="entry name" value="S-adenosyl-L-methionine-dependent methyltransferases"/>
    <property type="match status" value="1"/>
</dbReference>
<sequence length="337" mass="36330">MEATTAAPDRLVKLGLAFRDSKTLLSAVELGVFTLLAQQPLELVPLAEKSGVHARGARDFFDALVALGLLERDESGRYSNAPDANQYLNRNKLSYIGGELELANARQFGPWSMLTDALRTGKPQSGARGTEDHRAYYADSAILENVARGMTGGSLRAAQAIAARFPWQEFRTLIDIGTAQGCLPVQIASAHPHLTGGGFDLPALKPLFEAYAEQHGVTGRLRFHSGDFFNDPLPTADVLVMGRVLHNWDLATKMLLLKKAFDALPGGGVLVVYERFIDDGRRFSTAGLLASLNMLVLTAGGFDYSAADCEGWMAETGFLDLQVSSLAGDIGMITGRK</sequence>
<dbReference type="InterPro" id="IPR036388">
    <property type="entry name" value="WH-like_DNA-bd_sf"/>
</dbReference>
<dbReference type="InterPro" id="IPR036390">
    <property type="entry name" value="WH_DNA-bd_sf"/>
</dbReference>
<keyword evidence="2" id="KW-0808">Transferase</keyword>
<evidence type="ECO:0000256" key="1">
    <source>
        <dbReference type="ARBA" id="ARBA00022603"/>
    </source>
</evidence>
<dbReference type="InterPro" id="IPR029063">
    <property type="entry name" value="SAM-dependent_MTases_sf"/>
</dbReference>
<evidence type="ECO:0008006" key="8">
    <source>
        <dbReference type="Google" id="ProtNLM"/>
    </source>
</evidence>
<evidence type="ECO:0000256" key="2">
    <source>
        <dbReference type="ARBA" id="ARBA00022679"/>
    </source>
</evidence>
<evidence type="ECO:0000259" key="5">
    <source>
        <dbReference type="Pfam" id="PF08100"/>
    </source>
</evidence>
<dbReference type="Gene3D" id="1.10.10.10">
    <property type="entry name" value="Winged helix-like DNA-binding domain superfamily/Winged helix DNA-binding domain"/>
    <property type="match status" value="1"/>
</dbReference>
<dbReference type="EMBL" id="JAZHRV010000001">
    <property type="protein sequence ID" value="MEH2554399.1"/>
    <property type="molecule type" value="Genomic_DNA"/>
</dbReference>
<dbReference type="PANTHER" id="PTHR43712:SF2">
    <property type="entry name" value="O-METHYLTRANSFERASE CICE"/>
    <property type="match status" value="1"/>
</dbReference>
<dbReference type="Pfam" id="PF00891">
    <property type="entry name" value="Methyltransf_2"/>
    <property type="match status" value="1"/>
</dbReference>
<name>A0ABU8B791_9BRAD</name>
<dbReference type="PIRSF" id="PIRSF005739">
    <property type="entry name" value="O-mtase"/>
    <property type="match status" value="1"/>
</dbReference>
<dbReference type="Proteomes" id="UP001364224">
    <property type="component" value="Unassembled WGS sequence"/>
</dbReference>
<keyword evidence="3" id="KW-0949">S-adenosyl-L-methionine</keyword>
<evidence type="ECO:0000256" key="3">
    <source>
        <dbReference type="ARBA" id="ARBA00022691"/>
    </source>
</evidence>
<organism evidence="6 7">
    <name type="scientific">Bradyrhizobium algeriense</name>
    <dbReference type="NCBI Taxonomy" id="634784"/>
    <lineage>
        <taxon>Bacteria</taxon>
        <taxon>Pseudomonadati</taxon>
        <taxon>Pseudomonadota</taxon>
        <taxon>Alphaproteobacteria</taxon>
        <taxon>Hyphomicrobiales</taxon>
        <taxon>Nitrobacteraceae</taxon>
        <taxon>Bradyrhizobium</taxon>
    </lineage>
</organism>
<comment type="caution">
    <text evidence="6">The sequence shown here is derived from an EMBL/GenBank/DDBJ whole genome shotgun (WGS) entry which is preliminary data.</text>
</comment>
<evidence type="ECO:0000313" key="6">
    <source>
        <dbReference type="EMBL" id="MEH2554399.1"/>
    </source>
</evidence>
<protein>
    <recommendedName>
        <fullName evidence="8">Methyltransferase</fullName>
    </recommendedName>
</protein>
<gene>
    <name evidence="6" type="ORF">V1286_001928</name>
</gene>
<keyword evidence="7" id="KW-1185">Reference proteome</keyword>
<dbReference type="SUPFAM" id="SSF46785">
    <property type="entry name" value="Winged helix' DNA-binding domain"/>
    <property type="match status" value="1"/>
</dbReference>
<dbReference type="InterPro" id="IPR001077">
    <property type="entry name" value="COMT_C"/>
</dbReference>
<dbReference type="PROSITE" id="PS51683">
    <property type="entry name" value="SAM_OMT_II"/>
    <property type="match status" value="1"/>
</dbReference>
<dbReference type="RefSeq" id="WP_334479136.1">
    <property type="nucleotide sequence ID" value="NZ_JAZHRV010000001.1"/>
</dbReference>
<dbReference type="Gene3D" id="3.40.50.150">
    <property type="entry name" value="Vaccinia Virus protein VP39"/>
    <property type="match status" value="1"/>
</dbReference>
<reference evidence="6 7" key="1">
    <citation type="submission" date="2024-02" db="EMBL/GenBank/DDBJ databases">
        <title>Adaptive strategies in a cosmopolitan and abundant soil bacterium.</title>
        <authorList>
            <person name="Carini P."/>
        </authorList>
    </citation>
    <scope>NUCLEOTIDE SEQUENCE [LARGE SCALE GENOMIC DNA]</scope>
    <source>
        <strain evidence="6 7">AZCC 1608</strain>
    </source>
</reference>
<evidence type="ECO:0000259" key="4">
    <source>
        <dbReference type="Pfam" id="PF00891"/>
    </source>
</evidence>
<feature type="domain" description="O-methyltransferase dimerisation" evidence="5">
    <location>
        <begin position="16"/>
        <end position="89"/>
    </location>
</feature>
<dbReference type="PANTHER" id="PTHR43712">
    <property type="entry name" value="PUTATIVE (AFU_ORTHOLOGUE AFUA_4G14580)-RELATED"/>
    <property type="match status" value="1"/>
</dbReference>
<dbReference type="Pfam" id="PF08100">
    <property type="entry name" value="Dimerisation"/>
    <property type="match status" value="1"/>
</dbReference>
<proteinExistence type="predicted"/>
<evidence type="ECO:0000313" key="7">
    <source>
        <dbReference type="Proteomes" id="UP001364224"/>
    </source>
</evidence>
<keyword evidence="1" id="KW-0489">Methyltransferase</keyword>
<feature type="domain" description="O-methyltransferase C-terminal" evidence="4">
    <location>
        <begin position="111"/>
        <end position="318"/>
    </location>
</feature>
<dbReference type="InterPro" id="IPR016461">
    <property type="entry name" value="COMT-like"/>
</dbReference>
<accession>A0ABU8B791</accession>